<accession>A0ABW5EGK9</accession>
<keyword evidence="13" id="KW-1185">Reference proteome</keyword>
<dbReference type="Pfam" id="PF16326">
    <property type="entry name" value="ABC_tran_CTD"/>
    <property type="match status" value="1"/>
</dbReference>
<dbReference type="CDD" id="cd03221">
    <property type="entry name" value="ABCF_EF-3"/>
    <property type="match status" value="2"/>
</dbReference>
<dbReference type="InterPro" id="IPR017871">
    <property type="entry name" value="ABC_transporter-like_CS"/>
</dbReference>
<dbReference type="PROSITE" id="PS50893">
    <property type="entry name" value="ABC_TRANSPORTER_2"/>
    <property type="match status" value="2"/>
</dbReference>
<evidence type="ECO:0000256" key="2">
    <source>
        <dbReference type="ARBA" id="ARBA00022737"/>
    </source>
</evidence>
<dbReference type="SUPFAM" id="SSF52540">
    <property type="entry name" value="P-loop containing nucleoside triphosphate hydrolases"/>
    <property type="match status" value="2"/>
</dbReference>
<dbReference type="HAMAP" id="MF_00848">
    <property type="entry name" value="Uup"/>
    <property type="match status" value="1"/>
</dbReference>
<dbReference type="Gene3D" id="1.10.287.380">
    <property type="entry name" value="Valyl-tRNA synthetase, C-terminal domain"/>
    <property type="match status" value="1"/>
</dbReference>
<keyword evidence="3 9" id="KW-0547">Nucleotide-binding</keyword>
<evidence type="ECO:0000256" key="4">
    <source>
        <dbReference type="ARBA" id="ARBA00022763"/>
    </source>
</evidence>
<keyword evidence="1 9" id="KW-0963">Cytoplasm</keyword>
<comment type="subcellular location">
    <subcellularLocation>
        <location evidence="9">Cytoplasm</location>
    </subcellularLocation>
    <text evidence="9">Associates with ribosomes.</text>
</comment>
<dbReference type="InterPro" id="IPR032524">
    <property type="entry name" value="ABC_tran_C"/>
</dbReference>
<dbReference type="Pfam" id="PF00005">
    <property type="entry name" value="ABC_tran"/>
    <property type="match status" value="2"/>
</dbReference>
<dbReference type="Gene3D" id="3.40.50.300">
    <property type="entry name" value="P-loop containing nucleotide triphosphate hydrolases"/>
    <property type="match status" value="2"/>
</dbReference>
<keyword evidence="6 9" id="KW-0067">ATP-binding</keyword>
<protein>
    <recommendedName>
        <fullName evidence="9">ATP-binding protein Uup</fullName>
        <ecNumber evidence="9">3.6.1.-</ecNumber>
    </recommendedName>
</protein>
<feature type="domain" description="ABC transporter" evidence="11">
    <location>
        <begin position="305"/>
        <end position="524"/>
    </location>
</feature>
<dbReference type="InterPro" id="IPR032781">
    <property type="entry name" value="ABC_tran_Xtn"/>
</dbReference>
<keyword evidence="5 9" id="KW-0378">Hydrolase</keyword>
<feature type="region of interest" description="Disordered" evidence="10">
    <location>
        <begin position="522"/>
        <end position="547"/>
    </location>
</feature>
<name>A0ABW5EGK9_9GAMM</name>
<comment type="caution">
    <text evidence="12">The sequence shown here is derived from an EMBL/GenBank/DDBJ whole genome shotgun (WGS) entry which is preliminary data.</text>
</comment>
<dbReference type="InterPro" id="IPR037118">
    <property type="entry name" value="Val-tRNA_synth_C_sf"/>
</dbReference>
<evidence type="ECO:0000256" key="6">
    <source>
        <dbReference type="ARBA" id="ARBA00022840"/>
    </source>
</evidence>
<comment type="function">
    <text evidence="9">Probably plays a role in ribosome assembly or function. May be involved in resolution of branched DNA intermediates that result from template switching in postreplication gaps. Binds DNA and has ATPase activity.</text>
</comment>
<organism evidence="12 13">
    <name type="scientific">Microbulbifer halophilus</name>
    <dbReference type="NCBI Taxonomy" id="453963"/>
    <lineage>
        <taxon>Bacteria</taxon>
        <taxon>Pseudomonadati</taxon>
        <taxon>Pseudomonadota</taxon>
        <taxon>Gammaproteobacteria</taxon>
        <taxon>Cellvibrionales</taxon>
        <taxon>Microbulbiferaceae</taxon>
        <taxon>Microbulbifer</taxon>
    </lineage>
</organism>
<sequence length="621" mass="68950">MLLQLDNVSLRYGTQVLAEEVSARVERGDRICLVGRNGEGKSSLLRLIAGEIDADGGEVVRANDLVLATLEQELPSGCTDSVYRFVAGGLGEVGTWLADYRDEPREDLQARIEAAHGWELMPRIGAVLDRLGLTAEDTVADLSGGWQRRAALAKALVTEPDLLILDEPTNHLDIAAVEWLERFLASYRGALLFVTHDRALAQRLATSVWDLDRGRLRVFQTGFDRYQSDKEKLLEEEARNEALFDKKLAQEEAWIRQGIKARRTRNEGRVRALQALRRQREARRERQGRAKLSVDSGELSGKLVAELTDVSFAYPGEKPLIRDLSFTLMRGDRVGLIGPNGAGKSTLIRLLLGELQPDSGKVRLGTKQQVAYFDQRRDQLDPQQTVLDNIAGGRESITVGGRSRHAMSYLADFLFSGVKARTKVEALSGGERNRALLAKLFSQPANILVLDEPTNDLDVETLELLEQLLLDFSGTVLLVSHDRAFLDNVVDSCLAFEGEGQVREYVGGYADFLRQGGSFATADEKPAEKKAKSKPGTPAKPPQKKKKLSYKLQRELDGLPGVIERLEGEIGELETAVADPDFYQQEQAVVEEKLKLLADKQAELETAFERWAELEGMMDAE</sequence>
<dbReference type="InterPro" id="IPR003593">
    <property type="entry name" value="AAA+_ATPase"/>
</dbReference>
<evidence type="ECO:0000256" key="8">
    <source>
        <dbReference type="ARBA" id="ARBA00023204"/>
    </source>
</evidence>
<dbReference type="Pfam" id="PF12848">
    <property type="entry name" value="ABC_tran_Xtn"/>
    <property type="match status" value="1"/>
</dbReference>
<dbReference type="Proteomes" id="UP001597425">
    <property type="component" value="Unassembled WGS sequence"/>
</dbReference>
<dbReference type="EC" id="3.6.1.-" evidence="9"/>
<evidence type="ECO:0000259" key="11">
    <source>
        <dbReference type="PROSITE" id="PS50893"/>
    </source>
</evidence>
<evidence type="ECO:0000256" key="7">
    <source>
        <dbReference type="ARBA" id="ARBA00023125"/>
    </source>
</evidence>
<dbReference type="InterPro" id="IPR043686">
    <property type="entry name" value="Uup"/>
</dbReference>
<evidence type="ECO:0000256" key="3">
    <source>
        <dbReference type="ARBA" id="ARBA00022741"/>
    </source>
</evidence>
<comment type="similarity">
    <text evidence="9">Belongs to the ABC transporter superfamily. ABCF family. Uup subfamily.</text>
</comment>
<evidence type="ECO:0000256" key="9">
    <source>
        <dbReference type="HAMAP-Rule" id="MF_00848"/>
    </source>
</evidence>
<evidence type="ECO:0000256" key="10">
    <source>
        <dbReference type="SAM" id="MobiDB-lite"/>
    </source>
</evidence>
<reference evidence="13" key="1">
    <citation type="journal article" date="2019" name="Int. J. Syst. Evol. Microbiol.">
        <title>The Global Catalogue of Microorganisms (GCM) 10K type strain sequencing project: providing services to taxonomists for standard genome sequencing and annotation.</title>
        <authorList>
            <consortium name="The Broad Institute Genomics Platform"/>
            <consortium name="The Broad Institute Genome Sequencing Center for Infectious Disease"/>
            <person name="Wu L."/>
            <person name="Ma J."/>
        </authorList>
    </citation>
    <scope>NUCLEOTIDE SEQUENCE [LARGE SCALE GENOMIC DNA]</scope>
    <source>
        <strain evidence="13">KCTC 12848</strain>
    </source>
</reference>
<gene>
    <name evidence="9" type="primary">uup</name>
    <name evidence="12" type="ORF">ACFSKX_18265</name>
</gene>
<feature type="domain" description="ABC transporter" evidence="11">
    <location>
        <begin position="3"/>
        <end position="238"/>
    </location>
</feature>
<dbReference type="PANTHER" id="PTHR42855">
    <property type="entry name" value="ABC TRANSPORTER ATP-BINDING SUBUNIT"/>
    <property type="match status" value="1"/>
</dbReference>
<keyword evidence="8 9" id="KW-0234">DNA repair</keyword>
<comment type="catalytic activity">
    <reaction evidence="9">
        <text>ATP + H2O = ADP + phosphate + H(+)</text>
        <dbReference type="Rhea" id="RHEA:13065"/>
        <dbReference type="ChEBI" id="CHEBI:15377"/>
        <dbReference type="ChEBI" id="CHEBI:15378"/>
        <dbReference type="ChEBI" id="CHEBI:30616"/>
        <dbReference type="ChEBI" id="CHEBI:43474"/>
        <dbReference type="ChEBI" id="CHEBI:456216"/>
    </reaction>
</comment>
<dbReference type="EMBL" id="JBHUJD010000038">
    <property type="protein sequence ID" value="MFD2312367.1"/>
    <property type="molecule type" value="Genomic_DNA"/>
</dbReference>
<dbReference type="InterPro" id="IPR027417">
    <property type="entry name" value="P-loop_NTPase"/>
</dbReference>
<evidence type="ECO:0000256" key="5">
    <source>
        <dbReference type="ARBA" id="ARBA00022801"/>
    </source>
</evidence>
<feature type="binding site" evidence="9">
    <location>
        <begin position="338"/>
        <end position="345"/>
    </location>
    <ligand>
        <name>ATP</name>
        <dbReference type="ChEBI" id="CHEBI:30616"/>
        <label>2</label>
    </ligand>
</feature>
<dbReference type="GO" id="GO:0005524">
    <property type="term" value="F:ATP binding"/>
    <property type="evidence" value="ECO:0007669"/>
    <property type="project" value="UniProtKB-KW"/>
</dbReference>
<evidence type="ECO:0000313" key="13">
    <source>
        <dbReference type="Proteomes" id="UP001597425"/>
    </source>
</evidence>
<dbReference type="PANTHER" id="PTHR42855:SF1">
    <property type="entry name" value="ABC TRANSPORTER DOMAIN-CONTAINING PROTEIN"/>
    <property type="match status" value="1"/>
</dbReference>
<dbReference type="InterPro" id="IPR003439">
    <property type="entry name" value="ABC_transporter-like_ATP-bd"/>
</dbReference>
<keyword evidence="7 9" id="KW-0238">DNA-binding</keyword>
<keyword evidence="4 9" id="KW-0227">DNA damage</keyword>
<dbReference type="RefSeq" id="WP_265723483.1">
    <property type="nucleotide sequence ID" value="NZ_JAPIVK010000053.1"/>
</dbReference>
<dbReference type="SMART" id="SM00382">
    <property type="entry name" value="AAA"/>
    <property type="match status" value="2"/>
</dbReference>
<dbReference type="InterPro" id="IPR051309">
    <property type="entry name" value="ABCF_ATPase"/>
</dbReference>
<evidence type="ECO:0000256" key="1">
    <source>
        <dbReference type="ARBA" id="ARBA00022490"/>
    </source>
</evidence>
<dbReference type="PROSITE" id="PS00211">
    <property type="entry name" value="ABC_TRANSPORTER_1"/>
    <property type="match status" value="2"/>
</dbReference>
<proteinExistence type="inferred from homology"/>
<keyword evidence="2 9" id="KW-0677">Repeat</keyword>
<feature type="binding site" evidence="9">
    <location>
        <begin position="35"/>
        <end position="42"/>
    </location>
    <ligand>
        <name>ATP</name>
        <dbReference type="ChEBI" id="CHEBI:30616"/>
        <label>1</label>
    </ligand>
</feature>
<evidence type="ECO:0000313" key="12">
    <source>
        <dbReference type="EMBL" id="MFD2312367.1"/>
    </source>
</evidence>